<organism evidence="6 7">
    <name type="scientific">Terrihalobacillus insolitus</name>
    <dbReference type="NCBI Taxonomy" id="2950438"/>
    <lineage>
        <taxon>Bacteria</taxon>
        <taxon>Bacillati</taxon>
        <taxon>Bacillota</taxon>
        <taxon>Bacilli</taxon>
        <taxon>Bacillales</taxon>
        <taxon>Bacillaceae</taxon>
        <taxon>Terrihalobacillus</taxon>
    </lineage>
</organism>
<keyword evidence="7" id="KW-1185">Reference proteome</keyword>
<feature type="transmembrane region" description="Helical" evidence="5">
    <location>
        <begin position="124"/>
        <end position="141"/>
    </location>
</feature>
<dbReference type="InterPro" id="IPR004710">
    <property type="entry name" value="Bilac:Na_transpt"/>
</dbReference>
<dbReference type="AlphaFoldDB" id="A0A9X4APL3"/>
<sequence>MLIRLNQQLQKRMPLITPASVVIGVLLANYLADFSFLVPWIFAFMTFSGSLSSNFHSMKKAILHPIPILIVLTILHVIMPLWALGIGKVVFQDDVYTITGLILSVIIPTGITSFIWVSLYKGNIALTLSIILIDTMLSPVIVPTSLSLLVGSGIEMDVWRIMKGLLGMIVIPSIIGMSLNHFTKGRVEENWVGRLAPFAKLSLATVVILNSAVIAPYLIQINLKLVMIGIVVFFVAFSGYFISWVIGGLLKREKEDIMTMTFTGGMRNISTGAVIAIAYFPPPVAVPVVVGMLFQQVLASPFGLLIDRYYNKKTQEQRVVV</sequence>
<dbReference type="EMBL" id="JAMQKB010000019">
    <property type="protein sequence ID" value="MDC3425678.1"/>
    <property type="molecule type" value="Genomic_DNA"/>
</dbReference>
<feature type="transmembrane region" description="Helical" evidence="5">
    <location>
        <begin position="161"/>
        <end position="180"/>
    </location>
</feature>
<feature type="transmembrane region" description="Helical" evidence="5">
    <location>
        <begin position="95"/>
        <end position="117"/>
    </location>
</feature>
<evidence type="ECO:0000313" key="7">
    <source>
        <dbReference type="Proteomes" id="UP001145050"/>
    </source>
</evidence>
<feature type="transmembrane region" description="Helical" evidence="5">
    <location>
        <begin position="201"/>
        <end position="219"/>
    </location>
</feature>
<comment type="caution">
    <text evidence="6">The sequence shown here is derived from an EMBL/GenBank/DDBJ whole genome shotgun (WGS) entry which is preliminary data.</text>
</comment>
<dbReference type="InterPro" id="IPR002657">
    <property type="entry name" value="BilAc:Na_symport/Acr3"/>
</dbReference>
<evidence type="ECO:0000256" key="1">
    <source>
        <dbReference type="ARBA" id="ARBA00004141"/>
    </source>
</evidence>
<accession>A0A9X4APL3</accession>
<dbReference type="InterPro" id="IPR038770">
    <property type="entry name" value="Na+/solute_symporter_sf"/>
</dbReference>
<dbReference type="Pfam" id="PF01758">
    <property type="entry name" value="SBF"/>
    <property type="match status" value="1"/>
</dbReference>
<reference evidence="6" key="1">
    <citation type="submission" date="2022-06" db="EMBL/GenBank/DDBJ databases">
        <title>Aquibacillus sp. a new bacterium isolated from soil saline samples.</title>
        <authorList>
            <person name="Galisteo C."/>
            <person name="De La Haba R."/>
            <person name="Sanchez-Porro C."/>
            <person name="Ventosa A."/>
        </authorList>
    </citation>
    <scope>NUCLEOTIDE SEQUENCE</scope>
    <source>
        <strain evidence="6">3ASR75-11</strain>
    </source>
</reference>
<protein>
    <submittedName>
        <fullName evidence="6">Bile acid:sodium symporter family protein</fullName>
    </submittedName>
</protein>
<evidence type="ECO:0000256" key="2">
    <source>
        <dbReference type="ARBA" id="ARBA00022692"/>
    </source>
</evidence>
<dbReference type="PANTHER" id="PTHR10361">
    <property type="entry name" value="SODIUM-BILE ACID COTRANSPORTER"/>
    <property type="match status" value="1"/>
</dbReference>
<feature type="transmembrane region" description="Helical" evidence="5">
    <location>
        <begin position="62"/>
        <end position="83"/>
    </location>
</feature>
<comment type="subcellular location">
    <subcellularLocation>
        <location evidence="1">Membrane</location>
        <topology evidence="1">Multi-pass membrane protein</topology>
    </subcellularLocation>
</comment>
<name>A0A9X4APL3_9BACI</name>
<evidence type="ECO:0000313" key="6">
    <source>
        <dbReference type="EMBL" id="MDC3425678.1"/>
    </source>
</evidence>
<evidence type="ECO:0000256" key="3">
    <source>
        <dbReference type="ARBA" id="ARBA00022989"/>
    </source>
</evidence>
<feature type="transmembrane region" description="Helical" evidence="5">
    <location>
        <begin position="225"/>
        <end position="250"/>
    </location>
</feature>
<keyword evidence="4 5" id="KW-0472">Membrane</keyword>
<keyword evidence="2 5" id="KW-0812">Transmembrane</keyword>
<feature type="transmembrane region" description="Helical" evidence="5">
    <location>
        <begin position="37"/>
        <end position="55"/>
    </location>
</feature>
<evidence type="ECO:0000256" key="5">
    <source>
        <dbReference type="SAM" id="Phobius"/>
    </source>
</evidence>
<dbReference type="PANTHER" id="PTHR10361:SF28">
    <property type="entry name" value="P3 PROTEIN-RELATED"/>
    <property type="match status" value="1"/>
</dbReference>
<gene>
    <name evidence="6" type="ORF">NC797_14315</name>
</gene>
<feature type="transmembrane region" description="Helical" evidence="5">
    <location>
        <begin position="12"/>
        <end position="31"/>
    </location>
</feature>
<dbReference type="GO" id="GO:0016020">
    <property type="term" value="C:membrane"/>
    <property type="evidence" value="ECO:0007669"/>
    <property type="project" value="UniProtKB-SubCell"/>
</dbReference>
<dbReference type="RefSeq" id="WP_272437495.1">
    <property type="nucleotide sequence ID" value="NZ_JAMQKB010000019.1"/>
</dbReference>
<dbReference type="Proteomes" id="UP001145050">
    <property type="component" value="Unassembled WGS sequence"/>
</dbReference>
<keyword evidence="3 5" id="KW-1133">Transmembrane helix</keyword>
<proteinExistence type="predicted"/>
<dbReference type="Gene3D" id="1.20.1530.20">
    <property type="match status" value="1"/>
</dbReference>
<evidence type="ECO:0000256" key="4">
    <source>
        <dbReference type="ARBA" id="ARBA00023136"/>
    </source>
</evidence>